<dbReference type="EMBL" id="AOLY01000045">
    <property type="protein sequence ID" value="EMA27152.1"/>
    <property type="molecule type" value="Genomic_DNA"/>
</dbReference>
<keyword evidence="1" id="KW-1133">Transmembrane helix</keyword>
<keyword evidence="1" id="KW-0812">Transmembrane</keyword>
<feature type="transmembrane region" description="Helical" evidence="1">
    <location>
        <begin position="20"/>
        <end position="36"/>
    </location>
</feature>
<protein>
    <submittedName>
        <fullName evidence="2">Uncharacterized protein</fullName>
    </submittedName>
</protein>
<accession>M0L0R2</accession>
<keyword evidence="3" id="KW-1185">Reference proteome</keyword>
<comment type="caution">
    <text evidence="2">The sequence shown here is derived from an EMBL/GenBank/DDBJ whole genome shotgun (WGS) entry which is preliminary data.</text>
</comment>
<evidence type="ECO:0000313" key="2">
    <source>
        <dbReference type="EMBL" id="EMA27152.1"/>
    </source>
</evidence>
<name>M0L0R2_HALJT</name>
<gene>
    <name evidence="2" type="ORF">C444_20571</name>
</gene>
<dbReference type="Proteomes" id="UP000011524">
    <property type="component" value="Unassembled WGS sequence"/>
</dbReference>
<organism evidence="2 3">
    <name type="scientific">Haloarcula japonica (strain ATCC 49778 / DSM 6131 / JCM 7785 / NBRC 101032 / NCIMB 13157 / TR-1)</name>
    <dbReference type="NCBI Taxonomy" id="1227453"/>
    <lineage>
        <taxon>Archaea</taxon>
        <taxon>Methanobacteriati</taxon>
        <taxon>Methanobacteriota</taxon>
        <taxon>Stenosarchaea group</taxon>
        <taxon>Halobacteria</taxon>
        <taxon>Halobacteriales</taxon>
        <taxon>Haloarculaceae</taxon>
        <taxon>Haloarcula</taxon>
    </lineage>
</organism>
<dbReference type="AlphaFoldDB" id="M0L0R2"/>
<reference evidence="2 3" key="1">
    <citation type="journal article" date="2014" name="PLoS Genet.">
        <title>Phylogenetically driven sequencing of extremely halophilic archaea reveals strategies for static and dynamic osmo-response.</title>
        <authorList>
            <person name="Becker E.A."/>
            <person name="Seitzer P.M."/>
            <person name="Tritt A."/>
            <person name="Larsen D."/>
            <person name="Krusor M."/>
            <person name="Yao A.I."/>
            <person name="Wu D."/>
            <person name="Madern D."/>
            <person name="Eisen J.A."/>
            <person name="Darling A.E."/>
            <person name="Facciotti M.T."/>
        </authorList>
    </citation>
    <scope>NUCLEOTIDE SEQUENCE [LARGE SCALE GENOMIC DNA]</scope>
    <source>
        <strain evidence="3">ATCC 49778 / DSM 6131 / JCM 7785 / NBRC 101032 / NCIMB 13157 / TR-1</strain>
    </source>
</reference>
<evidence type="ECO:0000256" key="1">
    <source>
        <dbReference type="SAM" id="Phobius"/>
    </source>
</evidence>
<dbReference type="eggNOG" id="arCOG14636">
    <property type="taxonomic scope" value="Archaea"/>
</dbReference>
<sequence>MSSDEETRTVESEQATRRTILALVASGLSFGAAVLLKREIFYRGYGEDGYGEQGFGE</sequence>
<evidence type="ECO:0000313" key="3">
    <source>
        <dbReference type="Proteomes" id="UP000011524"/>
    </source>
</evidence>
<proteinExistence type="predicted"/>
<keyword evidence="1" id="KW-0472">Membrane</keyword>